<dbReference type="STRING" id="1121322.SAMN02745136_05562"/>
<dbReference type="Gene3D" id="2.160.20.10">
    <property type="entry name" value="Single-stranded right-handed beta-helix, Pectin lyase-like"/>
    <property type="match status" value="2"/>
</dbReference>
<dbReference type="OrthoDB" id="9795222at2"/>
<dbReference type="Proteomes" id="UP000184386">
    <property type="component" value="Unassembled WGS sequence"/>
</dbReference>
<dbReference type="RefSeq" id="WP_073280439.1">
    <property type="nucleotide sequence ID" value="NZ_FRAC01000048.1"/>
</dbReference>
<dbReference type="SUPFAM" id="SSF51126">
    <property type="entry name" value="Pectin lyase-like"/>
    <property type="match status" value="2"/>
</dbReference>
<dbReference type="InterPro" id="IPR012334">
    <property type="entry name" value="Pectin_lyas_fold"/>
</dbReference>
<dbReference type="InterPro" id="IPR024535">
    <property type="entry name" value="RHGA/B-epi-like_pectate_lyase"/>
</dbReference>
<evidence type="ECO:0000259" key="1">
    <source>
        <dbReference type="Pfam" id="PF12708"/>
    </source>
</evidence>
<feature type="domain" description="Rhamnogalacturonase A/B/Epimerase-like pectate lyase" evidence="1">
    <location>
        <begin position="42"/>
        <end position="236"/>
    </location>
</feature>
<sequence length="916" mass="104004">MKNTITYRSIYQSCLEDEIVEVVSVKDGLELEPGKIVISDILQKTLYQVKQKYGYGIVMLQEGEYYIDKTIYIPRGIRLFGFGLKRPKITLIKNAEGFGSDSGHNIKNAKYMCWFTANMPEKEEEAEDANPGTFYSALSNIDFAIEADNSNAVVIRAHFAQNCYVSYCHFEIGDGLAGIHSVGNEMEQLSFSGGDWGIYTGKCSPGWPFVLTDCYFTGQRKSGILCTQSGMTMVRVGFEQIPAAVESMDGYWDKVIMKDCCLAKLSTGLLVASEKNVCTQYNMRNILAEAVPIIVHMKESEKNYPGVSDQYIVKSFIHGAVAVYGNSEMEVKTVLELQDDSDKKYDYSIDTPDLPLQKDWTNIKKYGAQGDGITDDTEAIRRAIEASDILYFPQGKYRISDTIILRENTQLLGFLPIATQIILTDNADKFAGVGAPKAMLETPVNGKNRIQSIGLDCAGRNPRAVAIKWQSGRASYLYDIKFAGGHGRIDKAMEHLPPYNKTRTWDYNEDYDWDSQYWSLWITNQGGGTFKNLWTASPYAAAGIYISDTATKGIMYQISSEHHVRQEILMKHVANWEFYGIQTEEEAAEGSYCQPFELSCCENLVFANLYAFRVIWIDNPYESVIRTWNCKRIEIQNFHNYTQMKYTILHGVYDANSKQTVGDWQLANLWIEDTETHIHLPDRPWEPKAILENMDSIDSMCSDGNGNLYICDSRLKRVYKWDQKSAKIELLLSTHYRPLSLACDTLGNLLMVIEYKPVKYAKKDGALELDIEEYGERSREDFGACFYAFFRKDRRIRVLSLNTEKGESSFCELEPKLRSEASLKRLYYPVNQWRDNGDMKTVIQLPDETCYIAPDGITGITNNPALARATGLCAVQKNEVFYAVDEYNKYVLKLKVDQDLNLQDPAIVAYRGNIVP</sequence>
<feature type="domain" description="Rhamnogalacturonase A/B/Epimerase-like pectate lyase" evidence="1">
    <location>
        <begin position="360"/>
        <end position="489"/>
    </location>
</feature>
<dbReference type="Pfam" id="PF12708">
    <property type="entry name" value="Pect-lyase_RHGA_epim"/>
    <property type="match status" value="2"/>
</dbReference>
<dbReference type="InterPro" id="IPR011050">
    <property type="entry name" value="Pectin_lyase_fold/virulence"/>
</dbReference>
<dbReference type="GO" id="GO:0016829">
    <property type="term" value="F:lyase activity"/>
    <property type="evidence" value="ECO:0007669"/>
    <property type="project" value="UniProtKB-KW"/>
</dbReference>
<reference evidence="2 3" key="1">
    <citation type="submission" date="2016-11" db="EMBL/GenBank/DDBJ databases">
        <authorList>
            <person name="Jaros S."/>
            <person name="Januszkiewicz K."/>
            <person name="Wedrychowicz H."/>
        </authorList>
    </citation>
    <scope>NUCLEOTIDE SEQUENCE [LARGE SCALE GENOMIC DNA]</scope>
    <source>
        <strain evidence="2 3">DSM 15929</strain>
    </source>
</reference>
<protein>
    <submittedName>
        <fullName evidence="2">Pectate lyase superfamily protein</fullName>
    </submittedName>
</protein>
<evidence type="ECO:0000313" key="2">
    <source>
        <dbReference type="EMBL" id="SHL72609.1"/>
    </source>
</evidence>
<keyword evidence="3" id="KW-1185">Reference proteome</keyword>
<gene>
    <name evidence="2" type="ORF">SAMN02745136_05562</name>
</gene>
<name>A0A1M7D0A9_9FIRM</name>
<keyword evidence="2" id="KW-0456">Lyase</keyword>
<dbReference type="AlphaFoldDB" id="A0A1M7D0A9"/>
<dbReference type="EMBL" id="FRAC01000048">
    <property type="protein sequence ID" value="SHL72609.1"/>
    <property type="molecule type" value="Genomic_DNA"/>
</dbReference>
<accession>A0A1M7D0A9</accession>
<evidence type="ECO:0000313" key="3">
    <source>
        <dbReference type="Proteomes" id="UP000184386"/>
    </source>
</evidence>
<organism evidence="2 3">
    <name type="scientific">Anaerocolumna jejuensis DSM 15929</name>
    <dbReference type="NCBI Taxonomy" id="1121322"/>
    <lineage>
        <taxon>Bacteria</taxon>
        <taxon>Bacillati</taxon>
        <taxon>Bacillota</taxon>
        <taxon>Clostridia</taxon>
        <taxon>Lachnospirales</taxon>
        <taxon>Lachnospiraceae</taxon>
        <taxon>Anaerocolumna</taxon>
    </lineage>
</organism>
<dbReference type="SUPFAM" id="SSF101898">
    <property type="entry name" value="NHL repeat"/>
    <property type="match status" value="1"/>
</dbReference>
<proteinExistence type="predicted"/>